<reference evidence="1 2" key="1">
    <citation type="submission" date="2018-12" db="EMBL/GenBank/DDBJ databases">
        <title>Unveiling genomic diversity among members of the Bifidobacterium pseudolongum species, a widely distributed gut commensal of the animal kingdom.</title>
        <authorList>
            <person name="Lugli G.A."/>
            <person name="Duranti S."/>
            <person name="Albert K."/>
            <person name="Mancabelli L."/>
            <person name="Napoli S."/>
            <person name="Viappiani A."/>
            <person name="Anzalone R."/>
            <person name="Longhi G."/>
            <person name="Milani C."/>
            <person name="Turroni F."/>
            <person name="Alessandri G."/>
            <person name="Sela D.A."/>
            <person name="Van Sinderen D."/>
            <person name="Ventura M."/>
        </authorList>
    </citation>
    <scope>NUCLEOTIDE SEQUENCE [LARGE SCALE GENOMIC DNA]</scope>
    <source>
        <strain evidence="1 2">2003B</strain>
    </source>
</reference>
<gene>
    <name evidence="1" type="ORF">PG2003B_0070</name>
</gene>
<dbReference type="AlphaFoldDB" id="A0A4Q5AXI7"/>
<dbReference type="EMBL" id="RYUW01000002">
    <property type="protein sequence ID" value="RYQ38707.1"/>
    <property type="molecule type" value="Genomic_DNA"/>
</dbReference>
<proteinExistence type="predicted"/>
<comment type="caution">
    <text evidence="1">The sequence shown here is derived from an EMBL/GenBank/DDBJ whole genome shotgun (WGS) entry which is preliminary data.</text>
</comment>
<protein>
    <submittedName>
        <fullName evidence="1">Uncharacterized protein</fullName>
    </submittedName>
</protein>
<evidence type="ECO:0000313" key="2">
    <source>
        <dbReference type="Proteomes" id="UP000292382"/>
    </source>
</evidence>
<dbReference type="Proteomes" id="UP000292382">
    <property type="component" value="Unassembled WGS sequence"/>
</dbReference>
<dbReference type="RefSeq" id="WP_129966677.1">
    <property type="nucleotide sequence ID" value="NZ_RYUW01000002.1"/>
</dbReference>
<organism evidence="1 2">
    <name type="scientific">Bifidobacterium pseudolongum subsp. globosum</name>
    <dbReference type="NCBI Taxonomy" id="1690"/>
    <lineage>
        <taxon>Bacteria</taxon>
        <taxon>Bacillati</taxon>
        <taxon>Actinomycetota</taxon>
        <taxon>Actinomycetes</taxon>
        <taxon>Bifidobacteriales</taxon>
        <taxon>Bifidobacteriaceae</taxon>
        <taxon>Bifidobacterium</taxon>
    </lineage>
</organism>
<accession>A0A4Q5AXI7</accession>
<evidence type="ECO:0000313" key="1">
    <source>
        <dbReference type="EMBL" id="RYQ38707.1"/>
    </source>
</evidence>
<sequence>MLNTTPTTTTTPATAEKATTLAVRLRDAWQQDHFAGESEFIRFEAIARAADALERIADALEANTNGRN</sequence>
<name>A0A4Q5AXI7_9BIFI</name>